<protein>
    <submittedName>
        <fullName evidence="1">Erythromycin esterase-like protein</fullName>
    </submittedName>
</protein>
<dbReference type="CDD" id="cd14728">
    <property type="entry name" value="Ere-like"/>
    <property type="match status" value="1"/>
</dbReference>
<dbReference type="EMBL" id="JACCFS010000001">
    <property type="protein sequence ID" value="NYJ33110.1"/>
    <property type="molecule type" value="Genomic_DNA"/>
</dbReference>
<dbReference type="AlphaFoldDB" id="A0A7Z0EJ83"/>
<dbReference type="Proteomes" id="UP000572051">
    <property type="component" value="Unassembled WGS sequence"/>
</dbReference>
<comment type="caution">
    <text evidence="1">The sequence shown here is derived from an EMBL/GenBank/DDBJ whole genome shotgun (WGS) entry which is preliminary data.</text>
</comment>
<reference evidence="1 2" key="1">
    <citation type="submission" date="2020-07" db="EMBL/GenBank/DDBJ databases">
        <title>Sequencing the genomes of 1000 actinobacteria strains.</title>
        <authorList>
            <person name="Klenk H.-P."/>
        </authorList>
    </citation>
    <scope>NUCLEOTIDE SEQUENCE [LARGE SCALE GENOMIC DNA]</scope>
    <source>
        <strain evidence="1 2">DSM 44442</strain>
    </source>
</reference>
<dbReference type="Gene3D" id="3.30.1870.10">
    <property type="entry name" value="EreA-like, domain 2"/>
    <property type="match status" value="1"/>
</dbReference>
<keyword evidence="2" id="KW-1185">Reference proteome</keyword>
<name>A0A7Z0EJ83_9ACTN</name>
<dbReference type="InterPro" id="IPR052036">
    <property type="entry name" value="Hydrolase/PRTase-associated"/>
</dbReference>
<evidence type="ECO:0000313" key="2">
    <source>
        <dbReference type="Proteomes" id="UP000572051"/>
    </source>
</evidence>
<dbReference type="Gene3D" id="3.40.1660.10">
    <property type="entry name" value="EreA-like (biosynthetic domain)"/>
    <property type="match status" value="1"/>
</dbReference>
<organism evidence="1 2">
    <name type="scientific">Nocardiopsis aegyptia</name>
    <dbReference type="NCBI Taxonomy" id="220378"/>
    <lineage>
        <taxon>Bacteria</taxon>
        <taxon>Bacillati</taxon>
        <taxon>Actinomycetota</taxon>
        <taxon>Actinomycetes</taxon>
        <taxon>Streptosporangiales</taxon>
        <taxon>Nocardiopsidaceae</taxon>
        <taxon>Nocardiopsis</taxon>
    </lineage>
</organism>
<dbReference type="InterPro" id="IPR007815">
    <property type="entry name" value="Emycin_Estase"/>
</dbReference>
<sequence length="390" mass="41834">MSLSDYGLRADPGPAVGRLLDTWGRTPLVLGVGEPTHGVERFLLLRNEVFAHLVEHRGFRSFALETDCVTAAAVDDHVTGRTDELDFDTAFSHGFGAFAGNRALVAWIREYNEGREPGERVRFHGIDSPLEITGAASPRASLEAASGYLRDHLGRVPSDALAVVDDAAWEDPAAMMDPSASVGDSPEAHALRVAADDMMGVFEAEAPGLRRADSDEGYERALLFARTGRGLLRYHAAMASHAPDRVARMLGLRDAMMADHLMAIARTGAPCLVSAHNTHLQRTRSTVNFGGTDQHWWSAGAVVASLIGRDYAVIGTDSDTVASDEPSLQAALADAAPDRALFPIERLADLFDLRPAASADHRYIPLSGLDGVDAVAFVKGIGLDELPKSY</sequence>
<dbReference type="Gene3D" id="1.20.1440.30">
    <property type="entry name" value="Biosynthetic Protein domain"/>
    <property type="match status" value="1"/>
</dbReference>
<dbReference type="PANTHER" id="PTHR31299">
    <property type="entry name" value="ESTERASE, PUTATIVE (AFU_ORTHOLOGUE AFUA_1G05850)-RELATED"/>
    <property type="match status" value="1"/>
</dbReference>
<proteinExistence type="predicted"/>
<dbReference type="PANTHER" id="PTHR31299:SF0">
    <property type="entry name" value="ESTERASE, PUTATIVE (AFU_ORTHOLOGUE AFUA_1G05850)-RELATED"/>
    <property type="match status" value="1"/>
</dbReference>
<gene>
    <name evidence="1" type="ORF">HNR10_000991</name>
</gene>
<dbReference type="RefSeq" id="WP_179821155.1">
    <property type="nucleotide sequence ID" value="NZ_JACCFS010000001.1"/>
</dbReference>
<dbReference type="SUPFAM" id="SSF159501">
    <property type="entry name" value="EreA/ChaN-like"/>
    <property type="match status" value="1"/>
</dbReference>
<accession>A0A7Z0EJ83</accession>
<dbReference type="GO" id="GO:0046677">
    <property type="term" value="P:response to antibiotic"/>
    <property type="evidence" value="ECO:0007669"/>
    <property type="project" value="InterPro"/>
</dbReference>
<dbReference type="Pfam" id="PF05139">
    <property type="entry name" value="Erythro_esteras"/>
    <property type="match status" value="1"/>
</dbReference>
<evidence type="ECO:0000313" key="1">
    <source>
        <dbReference type="EMBL" id="NYJ33110.1"/>
    </source>
</evidence>